<dbReference type="OrthoDB" id="162169at2"/>
<keyword evidence="1" id="KW-0812">Transmembrane</keyword>
<keyword evidence="1" id="KW-1133">Transmembrane helix</keyword>
<keyword evidence="1" id="KW-0472">Membrane</keyword>
<proteinExistence type="predicted"/>
<dbReference type="Proteomes" id="UP000220527">
    <property type="component" value="Unassembled WGS sequence"/>
</dbReference>
<evidence type="ECO:0000256" key="1">
    <source>
        <dbReference type="SAM" id="Phobius"/>
    </source>
</evidence>
<protein>
    <submittedName>
        <fullName evidence="2">Uncharacterized protein</fullName>
    </submittedName>
</protein>
<name>A0A2A6RJ26_9CHLR</name>
<dbReference type="EMBL" id="NQWI01000050">
    <property type="protein sequence ID" value="PDW02858.1"/>
    <property type="molecule type" value="Genomic_DNA"/>
</dbReference>
<accession>A0A2A6RJ26</accession>
<feature type="transmembrane region" description="Helical" evidence="1">
    <location>
        <begin position="72"/>
        <end position="95"/>
    </location>
</feature>
<feature type="transmembrane region" description="Helical" evidence="1">
    <location>
        <begin position="42"/>
        <end position="65"/>
    </location>
</feature>
<dbReference type="AlphaFoldDB" id="A0A2A6RJ26"/>
<organism evidence="2 3">
    <name type="scientific">Candidatus Viridilinea mediisalina</name>
    <dbReference type="NCBI Taxonomy" id="2024553"/>
    <lineage>
        <taxon>Bacteria</taxon>
        <taxon>Bacillati</taxon>
        <taxon>Chloroflexota</taxon>
        <taxon>Chloroflexia</taxon>
        <taxon>Chloroflexales</taxon>
        <taxon>Chloroflexineae</taxon>
        <taxon>Oscillochloridaceae</taxon>
        <taxon>Candidatus Viridilinea</taxon>
    </lineage>
</organism>
<reference evidence="3" key="1">
    <citation type="submission" date="2017-08" db="EMBL/GenBank/DDBJ databases">
        <authorList>
            <person name="Grouzdev D.S."/>
            <person name="Gaisin V.A."/>
            <person name="Rysina M.S."/>
            <person name="Gorlenko V.M."/>
        </authorList>
    </citation>
    <scope>NUCLEOTIDE SEQUENCE [LARGE SCALE GENOMIC DNA]</scope>
    <source>
        <strain evidence="3">Kir15-3F</strain>
    </source>
</reference>
<evidence type="ECO:0000313" key="2">
    <source>
        <dbReference type="EMBL" id="PDW02858.1"/>
    </source>
</evidence>
<sequence>MLIGGMLFMLRRLVLPTSFELAGVPFTIAINSALNLCYTRPGLITCSDAIIVVLTSLAVAIGAGWRSWGRMFFALIFVVTPIGLYILSGPIWLWLPTLALLPVVIEGGSRLLAPYLIDE</sequence>
<evidence type="ECO:0000313" key="3">
    <source>
        <dbReference type="Proteomes" id="UP000220527"/>
    </source>
</evidence>
<keyword evidence="3" id="KW-1185">Reference proteome</keyword>
<comment type="caution">
    <text evidence="2">The sequence shown here is derived from an EMBL/GenBank/DDBJ whole genome shotgun (WGS) entry which is preliminary data.</text>
</comment>
<gene>
    <name evidence="2" type="ORF">CJ255_11895</name>
</gene>
<feature type="transmembrane region" description="Helical" evidence="1">
    <location>
        <begin position="12"/>
        <end position="30"/>
    </location>
</feature>